<keyword evidence="1" id="KW-0805">Transcription regulation</keyword>
<dbReference type="GO" id="GO:0003723">
    <property type="term" value="F:RNA binding"/>
    <property type="evidence" value="ECO:0007669"/>
    <property type="project" value="InterPro"/>
</dbReference>
<keyword evidence="2" id="KW-0804">Transcription</keyword>
<reference evidence="4 5" key="1">
    <citation type="submission" date="2017-06" db="EMBL/GenBank/DDBJ databases">
        <authorList>
            <person name="Kim H.J."/>
            <person name="Triplett B.A."/>
        </authorList>
    </citation>
    <scope>NUCLEOTIDE SEQUENCE [LARGE SCALE GENOMIC DNA]</scope>
    <source>
        <strain evidence="4 5">CGMCC 4.2132</strain>
    </source>
</reference>
<dbReference type="InterPro" id="IPR029016">
    <property type="entry name" value="GAF-like_dom_sf"/>
</dbReference>
<dbReference type="SMART" id="SM01012">
    <property type="entry name" value="ANTAR"/>
    <property type="match status" value="1"/>
</dbReference>
<dbReference type="Gene3D" id="3.30.450.40">
    <property type="match status" value="1"/>
</dbReference>
<keyword evidence="5" id="KW-1185">Reference proteome</keyword>
<evidence type="ECO:0000256" key="2">
    <source>
        <dbReference type="ARBA" id="ARBA00023163"/>
    </source>
</evidence>
<dbReference type="Pfam" id="PF03861">
    <property type="entry name" value="ANTAR"/>
    <property type="match status" value="1"/>
</dbReference>
<proteinExistence type="predicted"/>
<dbReference type="SUPFAM" id="SSF55781">
    <property type="entry name" value="GAF domain-like"/>
    <property type="match status" value="1"/>
</dbReference>
<accession>A0A239PBM9</accession>
<name>A0A239PBM9_9ACTN</name>
<dbReference type="Gene3D" id="1.10.10.10">
    <property type="entry name" value="Winged helix-like DNA-binding domain superfamily/Winged helix DNA-binding domain"/>
    <property type="match status" value="1"/>
</dbReference>
<dbReference type="RefSeq" id="WP_143653662.1">
    <property type="nucleotide sequence ID" value="NZ_FZOD01000105.1"/>
</dbReference>
<dbReference type="InterPro" id="IPR005561">
    <property type="entry name" value="ANTAR"/>
</dbReference>
<evidence type="ECO:0000259" key="3">
    <source>
        <dbReference type="SMART" id="SM01012"/>
    </source>
</evidence>
<dbReference type="Pfam" id="PF01590">
    <property type="entry name" value="GAF"/>
    <property type="match status" value="1"/>
</dbReference>
<dbReference type="Proteomes" id="UP000198282">
    <property type="component" value="Unassembled WGS sequence"/>
</dbReference>
<feature type="domain" description="ANTAR" evidence="3">
    <location>
        <begin position="175"/>
        <end position="226"/>
    </location>
</feature>
<evidence type="ECO:0000256" key="1">
    <source>
        <dbReference type="ARBA" id="ARBA00023015"/>
    </source>
</evidence>
<dbReference type="InterPro" id="IPR036388">
    <property type="entry name" value="WH-like_DNA-bd_sf"/>
</dbReference>
<evidence type="ECO:0000313" key="5">
    <source>
        <dbReference type="Proteomes" id="UP000198282"/>
    </source>
</evidence>
<gene>
    <name evidence="4" type="ORF">SAMN05216276_11058</name>
</gene>
<dbReference type="OrthoDB" id="7466251at2"/>
<dbReference type="AlphaFoldDB" id="A0A239PBM9"/>
<dbReference type="EMBL" id="FZOD01000105">
    <property type="protein sequence ID" value="SNT63809.1"/>
    <property type="molecule type" value="Genomic_DNA"/>
</dbReference>
<protein>
    <submittedName>
        <fullName evidence="4">ANTAR domain-containing protein</fullName>
    </submittedName>
</protein>
<dbReference type="InterPro" id="IPR003018">
    <property type="entry name" value="GAF"/>
</dbReference>
<sequence length="234" mass="25171">MDQQRTVIAWDLINALVLKDGKPVLIDTVCRACAETFGAQGVGVALTSELFSYEPICVTGETGQRLVDLQATLGEGPGLDALIERRPVLVSELAGENAASRWPIFAPAAVDVGARSMYVFPLMLGAITVGVLEISRGAPGRLTRQETAEALAFADAALLIQTHQLVARAEPAAVELGQVERWAEVHQATGMLAAQMDTDLTTAFVRLRAYAYAEGRGLREVSRDVLARILRFKP</sequence>
<organism evidence="4 5">
    <name type="scientific">Streptosporangium subroseum</name>
    <dbReference type="NCBI Taxonomy" id="106412"/>
    <lineage>
        <taxon>Bacteria</taxon>
        <taxon>Bacillati</taxon>
        <taxon>Actinomycetota</taxon>
        <taxon>Actinomycetes</taxon>
        <taxon>Streptosporangiales</taxon>
        <taxon>Streptosporangiaceae</taxon>
        <taxon>Streptosporangium</taxon>
    </lineage>
</organism>
<evidence type="ECO:0000313" key="4">
    <source>
        <dbReference type="EMBL" id="SNT63809.1"/>
    </source>
</evidence>